<organism evidence="1 2">
    <name type="scientific">Actinomadura syzygii</name>
    <dbReference type="NCBI Taxonomy" id="1427538"/>
    <lineage>
        <taxon>Bacteria</taxon>
        <taxon>Bacillati</taxon>
        <taxon>Actinomycetota</taxon>
        <taxon>Actinomycetes</taxon>
        <taxon>Streptosporangiales</taxon>
        <taxon>Thermomonosporaceae</taxon>
        <taxon>Actinomadura</taxon>
    </lineage>
</organism>
<keyword evidence="2" id="KW-1185">Reference proteome</keyword>
<proteinExistence type="predicted"/>
<protein>
    <submittedName>
        <fullName evidence="1">Plasmid replication initiator protein</fullName>
    </submittedName>
</protein>
<dbReference type="EMBL" id="VSFF01000004">
    <property type="protein sequence ID" value="TYC16129.1"/>
    <property type="molecule type" value="Genomic_DNA"/>
</dbReference>
<name>A0A5D0UG82_9ACTN</name>
<dbReference type="Proteomes" id="UP000322634">
    <property type="component" value="Unassembled WGS sequence"/>
</dbReference>
<sequence>MPPSRIARRSILASETALQRAGDGFFDWLDHVWSAAGCAHPIRLFGDLDVVDSRTGELTRSLSTTGMPDGVIYKACGNRRATVCPACADTYRRDAFQLIRSGLAGGKTVPASVARHPAVFATFTAPSFGPVHTRHVRRHICTDRAHCSCRPEPCHARRDLTHCDHGEPAACFARHEPGDSRLGQPLCPDCYDHDHHVVWNNHASELWRRTKQAISRHLNRLASARGLPPVRVSHGKVAEYQARGAVHFHALLRLDGLEPDDPAAILPPPPGITAVDLDAAARLAAAHITCTTDPHPAHPDGWFITWGEQVDVRIISLHGESVSDAMVAGYLAKYATKGTEVTGHSSRRLQHHNIGLYADPGGTHTERLVHAAWTLGDHPGFESLRRWAHMLGFGGHFLTKARHYSVTFAALRAARVHYRRTQPQGPDYADERFERQDDLDTQTTVVLARLSYVGTGWKTTGDALLANTAADQARRRHEAGREELAHELHALARSKEVA</sequence>
<comment type="caution">
    <text evidence="1">The sequence shown here is derived from an EMBL/GenBank/DDBJ whole genome shotgun (WGS) entry which is preliminary data.</text>
</comment>
<accession>A0A5D0UG82</accession>
<evidence type="ECO:0000313" key="1">
    <source>
        <dbReference type="EMBL" id="TYC16129.1"/>
    </source>
</evidence>
<dbReference type="InterPro" id="IPR046828">
    <property type="entry name" value="RepSA"/>
</dbReference>
<dbReference type="Pfam" id="PF20199">
    <property type="entry name" value="RepSA"/>
    <property type="match status" value="1"/>
</dbReference>
<dbReference type="OrthoDB" id="3203793at2"/>
<dbReference type="AlphaFoldDB" id="A0A5D0UG82"/>
<gene>
    <name evidence="1" type="ORF">FXF65_10760</name>
</gene>
<evidence type="ECO:0000313" key="2">
    <source>
        <dbReference type="Proteomes" id="UP000322634"/>
    </source>
</evidence>
<reference evidence="1 2" key="1">
    <citation type="submission" date="2019-08" db="EMBL/GenBank/DDBJ databases">
        <title>Actinomadura sp. nov. CYP1-5 isolated from mountain soil.</title>
        <authorList>
            <person name="Songsumanus A."/>
            <person name="Kuncharoen N."/>
            <person name="Kudo T."/>
            <person name="Yuki M."/>
            <person name="Igarashi Y."/>
            <person name="Tanasupawat S."/>
        </authorList>
    </citation>
    <scope>NUCLEOTIDE SEQUENCE [LARGE SCALE GENOMIC DNA]</scope>
    <source>
        <strain evidence="1 2">GKU157</strain>
    </source>
</reference>